<evidence type="ECO:0000313" key="4">
    <source>
        <dbReference type="Proteomes" id="UP000031327"/>
    </source>
</evidence>
<feature type="binding site" evidence="2">
    <location>
        <position position="343"/>
    </location>
    <ligand>
        <name>L-tryptophan</name>
        <dbReference type="ChEBI" id="CHEBI:57912"/>
    </ligand>
</feature>
<organism evidence="3 4">
    <name type="scientific">Pseudoalteromonas luteoviolacea</name>
    <dbReference type="NCBI Taxonomy" id="43657"/>
    <lineage>
        <taxon>Bacteria</taxon>
        <taxon>Pseudomonadati</taxon>
        <taxon>Pseudomonadota</taxon>
        <taxon>Gammaproteobacteria</taxon>
        <taxon>Alteromonadales</taxon>
        <taxon>Pseudoalteromonadaceae</taxon>
        <taxon>Pseudoalteromonas</taxon>
    </lineage>
</organism>
<dbReference type="OrthoDB" id="7178350at2"/>
<keyword evidence="2" id="KW-0274">FAD</keyword>
<comment type="caution">
    <text evidence="3">The sequence shown here is derived from an EMBL/GenBank/DDBJ whole genome shotgun (WGS) entry which is preliminary data.</text>
</comment>
<sequence>MTERIQSVLIVGGGTAGWLSASLLKRVLKDQVNITLIESDDIGTVGVGEASIPPMVNFNAALGLDERTFIEQTQATYKLGIEFEGWGHQGSRYMHAFGELGKSFPFCDFFQVWLKAKQQGLTDSLAEYSLNTQAAKANRFTHLQHIPNTQLQGLTYAYHFDAGLYAKLLSKQSQTQGVRRVEGKITEVKTDPNTGHIAAVLLANGEQYSADLYLDCSGLKGLLIDQTMNVGFEDWSHWLPCDSAWALPSEQLDGEIKPYTRAIAKQAGWQWQIPLQHRVGNGYVFSSKFISEQDAKEALLHSLPSRPLAEPKLIKFKTGMRRKQWQGNVFAVGLASGFLEPLESTSIHLIQTSILRLIRHFPFDVIKDCAIENVNIEFSNEMAQVRDFIILHYKLTERDDSRFWQWCKNMSIPRSLQRKMALFEETGHCAAKTDDLFQNVAWQQVMVGQGLVPKTYHPLAEQFDDEHLKSLLDSVKVLLQSTVNKLPSHQAFIDKMTK</sequence>
<dbReference type="InterPro" id="IPR006905">
    <property type="entry name" value="Flavin_halogenase"/>
</dbReference>
<dbReference type="SUPFAM" id="SSF51905">
    <property type="entry name" value="FAD/NAD(P)-binding domain"/>
    <property type="match status" value="1"/>
</dbReference>
<dbReference type="GO" id="GO:0000166">
    <property type="term" value="F:nucleotide binding"/>
    <property type="evidence" value="ECO:0007669"/>
    <property type="project" value="UniProtKB-KW"/>
</dbReference>
<dbReference type="Proteomes" id="UP000031327">
    <property type="component" value="Unassembled WGS sequence"/>
</dbReference>
<evidence type="ECO:0000313" key="3">
    <source>
        <dbReference type="EMBL" id="KID57563.1"/>
    </source>
</evidence>
<reference evidence="3 4" key="1">
    <citation type="submission" date="2014-12" db="EMBL/GenBank/DDBJ databases">
        <title>Draft Genome Sequence of Pseudoalteromonas luteoviolacea HI1.</title>
        <authorList>
            <person name="Asahina A.Y."/>
            <person name="Hadfield M.G."/>
        </authorList>
    </citation>
    <scope>NUCLEOTIDE SEQUENCE [LARGE SCALE GENOMIC DNA]</scope>
    <source>
        <strain evidence="3 4">HI1</strain>
    </source>
</reference>
<feature type="binding site" evidence="2">
    <location>
        <position position="334"/>
    </location>
    <ligand>
        <name>FAD</name>
        <dbReference type="ChEBI" id="CHEBI:57692"/>
    </ligand>
</feature>
<dbReference type="InterPro" id="IPR050816">
    <property type="entry name" value="Flavin-dep_Halogenase_NPB"/>
</dbReference>
<accession>A0A0C1MS76</accession>
<evidence type="ECO:0000256" key="1">
    <source>
        <dbReference type="PIRSR" id="PIRSR011396-1"/>
    </source>
</evidence>
<feature type="binding site" evidence="2">
    <location>
        <position position="347"/>
    </location>
    <ligand>
        <name>FAD</name>
        <dbReference type="ChEBI" id="CHEBI:57692"/>
    </ligand>
</feature>
<dbReference type="EMBL" id="JWIC01000005">
    <property type="protein sequence ID" value="KID57563.1"/>
    <property type="molecule type" value="Genomic_DNA"/>
</dbReference>
<feature type="binding site" evidence="2">
    <location>
        <position position="78"/>
    </location>
    <ligand>
        <name>7-chloro-L-tryptophan</name>
        <dbReference type="ChEBI" id="CHEBI:58713"/>
    </ligand>
</feature>
<dbReference type="AlphaFoldDB" id="A0A0C1MS76"/>
<name>A0A0C1MS76_9GAMM</name>
<dbReference type="PANTHER" id="PTHR43747:SF4">
    <property type="entry name" value="FLAVIN-DEPENDENT TRYPTOPHAN HALOGENASE"/>
    <property type="match status" value="1"/>
</dbReference>
<proteinExistence type="predicted"/>
<dbReference type="Gene3D" id="3.50.50.60">
    <property type="entry name" value="FAD/NAD(P)-binding domain"/>
    <property type="match status" value="1"/>
</dbReference>
<gene>
    <name evidence="3" type="ORF">JF50_10280</name>
</gene>
<keyword evidence="2" id="KW-0547">Nucleotide-binding</keyword>
<dbReference type="PANTHER" id="PTHR43747">
    <property type="entry name" value="FAD-BINDING PROTEIN"/>
    <property type="match status" value="1"/>
</dbReference>
<dbReference type="RefSeq" id="WP_039609334.1">
    <property type="nucleotide sequence ID" value="NZ_JWIC01000005.1"/>
</dbReference>
<dbReference type="GO" id="GO:0004497">
    <property type="term" value="F:monooxygenase activity"/>
    <property type="evidence" value="ECO:0007669"/>
    <property type="project" value="InterPro"/>
</dbReference>
<feature type="active site" evidence="1">
    <location>
        <position position="78"/>
    </location>
</feature>
<evidence type="ECO:0000256" key="2">
    <source>
        <dbReference type="PIRSR" id="PIRSR011396-2"/>
    </source>
</evidence>
<dbReference type="Pfam" id="PF04820">
    <property type="entry name" value="Trp_halogenase"/>
    <property type="match status" value="1"/>
</dbReference>
<feature type="binding site" evidence="2">
    <location>
        <begin position="13"/>
        <end position="16"/>
    </location>
    <ligand>
        <name>FAD</name>
        <dbReference type="ChEBI" id="CHEBI:57692"/>
    </ligand>
</feature>
<keyword evidence="2" id="KW-0285">Flavoprotein</keyword>
<dbReference type="InterPro" id="IPR036188">
    <property type="entry name" value="FAD/NAD-bd_sf"/>
</dbReference>
<protein>
    <submittedName>
        <fullName evidence="3">Tryptophan halogenase</fullName>
    </submittedName>
</protein>
<dbReference type="InterPro" id="IPR033856">
    <property type="entry name" value="Trp_halogen"/>
</dbReference>
<dbReference type="PIRSF" id="PIRSF011396">
    <property type="entry name" value="Trp_halogenase"/>
    <property type="match status" value="1"/>
</dbReference>